<dbReference type="EMBL" id="FNNU01000004">
    <property type="protein sequence ID" value="SDX44932.1"/>
    <property type="molecule type" value="Genomic_DNA"/>
</dbReference>
<keyword evidence="1" id="KW-0973">c-di-GMP</keyword>
<organism evidence="6 7">
    <name type="scientific">Pseudomonas kuykendallii</name>
    <dbReference type="NCBI Taxonomy" id="1007099"/>
    <lineage>
        <taxon>Bacteria</taxon>
        <taxon>Pseudomonadati</taxon>
        <taxon>Pseudomonadota</taxon>
        <taxon>Gammaproteobacteria</taxon>
        <taxon>Pseudomonadales</taxon>
        <taxon>Pseudomonadaceae</taxon>
        <taxon>Pseudomonas</taxon>
    </lineage>
</organism>
<keyword evidence="6" id="KW-0966">Cell projection</keyword>
<feature type="domain" description="Type III secretion system flagellar brake protein YcgR PilZN" evidence="5">
    <location>
        <begin position="17"/>
        <end position="121"/>
    </location>
</feature>
<proteinExistence type="predicted"/>
<name>A0A1H3BSF8_9PSED</name>
<evidence type="ECO:0000313" key="7">
    <source>
        <dbReference type="Proteomes" id="UP000243778"/>
    </source>
</evidence>
<evidence type="ECO:0000256" key="1">
    <source>
        <dbReference type="ARBA" id="ARBA00022636"/>
    </source>
</evidence>
<reference evidence="7" key="1">
    <citation type="submission" date="2016-10" db="EMBL/GenBank/DDBJ databases">
        <authorList>
            <person name="Varghese N."/>
            <person name="Submissions S."/>
        </authorList>
    </citation>
    <scope>NUCLEOTIDE SEQUENCE [LARGE SCALE GENOMIC DNA]</scope>
    <source>
        <strain evidence="7">NRRL B-59562</strain>
    </source>
</reference>
<accession>A0A1H3BSF8</accession>
<dbReference type="GO" id="GO:0035438">
    <property type="term" value="F:cyclic-di-GMP binding"/>
    <property type="evidence" value="ECO:0007669"/>
    <property type="project" value="InterPro"/>
</dbReference>
<dbReference type="InterPro" id="IPR012349">
    <property type="entry name" value="Split_barrel_FMN-bd"/>
</dbReference>
<evidence type="ECO:0000259" key="5">
    <source>
        <dbReference type="Pfam" id="PF07317"/>
    </source>
</evidence>
<evidence type="ECO:0000259" key="4">
    <source>
        <dbReference type="Pfam" id="PF07238"/>
    </source>
</evidence>
<dbReference type="AlphaFoldDB" id="A0A1H3BSF8"/>
<evidence type="ECO:0000256" key="2">
    <source>
        <dbReference type="ARBA" id="ARBA00022741"/>
    </source>
</evidence>
<keyword evidence="7" id="KW-1185">Reference proteome</keyword>
<keyword evidence="2" id="KW-0547">Nucleotide-binding</keyword>
<sequence>MPNPFIEENGPQEPRLLRAPLEIFANLRLLQQNHDPLVITFEGRSQRFQSFVVQVDRERNLLALDELIPNDGERYLQAGESFHVEGFHEGVRIAWDCEQKLYIGELEGARAYWATQPEEMLYHQRRGAFRAVLKLTQPVQVSLDGDKLRTSIVGQMLDISATGCKLRFTGDVTDRLNPGEVYERLTAELPFGAVTTSAELRHQRHDARLDVTFCGLRFFRLNGLEQRAVERFVYQLQREARRLD</sequence>
<dbReference type="STRING" id="1007099.SAMN05216287_2955"/>
<dbReference type="Gene3D" id="2.30.110.10">
    <property type="entry name" value="Electron Transport, Fmn-binding Protein, Chain A"/>
    <property type="match status" value="1"/>
</dbReference>
<dbReference type="InterPro" id="IPR009926">
    <property type="entry name" value="T3SS_YcgR_PilZN"/>
</dbReference>
<keyword evidence="6" id="KW-0969">Cilium</keyword>
<keyword evidence="3" id="KW-0975">Bacterial flagellum</keyword>
<evidence type="ECO:0000313" key="6">
    <source>
        <dbReference type="EMBL" id="SDX44932.1"/>
    </source>
</evidence>
<protein>
    <submittedName>
        <fullName evidence="6">C-di-GMP-binding flagellar brake protein YcgR, contains PilZNR and PilZ domains</fullName>
    </submittedName>
</protein>
<dbReference type="Pfam" id="PF07317">
    <property type="entry name" value="PilZN"/>
    <property type="match status" value="1"/>
</dbReference>
<dbReference type="Gene3D" id="2.40.10.220">
    <property type="entry name" value="predicted glycosyltransferase like domains"/>
    <property type="match status" value="1"/>
</dbReference>
<evidence type="ECO:0000256" key="3">
    <source>
        <dbReference type="ARBA" id="ARBA00023143"/>
    </source>
</evidence>
<dbReference type="Proteomes" id="UP000243778">
    <property type="component" value="Unassembled WGS sequence"/>
</dbReference>
<keyword evidence="6" id="KW-0282">Flagellum</keyword>
<dbReference type="InterPro" id="IPR009875">
    <property type="entry name" value="PilZ_domain"/>
</dbReference>
<feature type="domain" description="PilZ" evidence="4">
    <location>
        <begin position="124"/>
        <end position="235"/>
    </location>
</feature>
<gene>
    <name evidence="6" type="ORF">SAMN05216287_2955</name>
</gene>
<dbReference type="Pfam" id="PF07238">
    <property type="entry name" value="PilZ"/>
    <property type="match status" value="1"/>
</dbReference>